<dbReference type="PROSITE" id="PS51257">
    <property type="entry name" value="PROKAR_LIPOPROTEIN"/>
    <property type="match status" value="1"/>
</dbReference>
<dbReference type="PANTHER" id="PTHR11596:SF5">
    <property type="entry name" value="ALKALINE PHOSPHATASE"/>
    <property type="match status" value="1"/>
</dbReference>
<gene>
    <name evidence="5" type="ORF">ISP17_18855</name>
</gene>
<evidence type="ECO:0000256" key="2">
    <source>
        <dbReference type="RuleBase" id="RU003946"/>
    </source>
</evidence>
<keyword evidence="4" id="KW-0732">Signal</keyword>
<dbReference type="EMBL" id="JADIKM010000006">
    <property type="protein sequence ID" value="MFK2906027.1"/>
    <property type="molecule type" value="Genomic_DNA"/>
</dbReference>
<dbReference type="PRINTS" id="PR00113">
    <property type="entry name" value="ALKPHPHTASE"/>
</dbReference>
<dbReference type="Pfam" id="PF00245">
    <property type="entry name" value="Alk_phosphatase"/>
    <property type="match status" value="1"/>
</dbReference>
<evidence type="ECO:0000256" key="4">
    <source>
        <dbReference type="SAM" id="SignalP"/>
    </source>
</evidence>
<evidence type="ECO:0000313" key="5">
    <source>
        <dbReference type="EMBL" id="MFK2906027.1"/>
    </source>
</evidence>
<protein>
    <submittedName>
        <fullName evidence="5">Alkaline phosphatase</fullName>
    </submittedName>
</protein>
<feature type="region of interest" description="Disordered" evidence="3">
    <location>
        <begin position="461"/>
        <end position="492"/>
    </location>
</feature>
<keyword evidence="6" id="KW-1185">Reference proteome</keyword>
<dbReference type="InterPro" id="IPR001952">
    <property type="entry name" value="Alkaline_phosphatase"/>
</dbReference>
<dbReference type="PROSITE" id="PS51318">
    <property type="entry name" value="TAT"/>
    <property type="match status" value="1"/>
</dbReference>
<dbReference type="PANTHER" id="PTHR11596">
    <property type="entry name" value="ALKALINE PHOSPHATASE"/>
    <property type="match status" value="1"/>
</dbReference>
<name>A0ABW8JXZ6_9GAMM</name>
<evidence type="ECO:0000313" key="6">
    <source>
        <dbReference type="Proteomes" id="UP001620460"/>
    </source>
</evidence>
<organism evidence="5 6">
    <name type="scientific">Dyella ginsengisoli</name>
    <dbReference type="NCBI Taxonomy" id="363848"/>
    <lineage>
        <taxon>Bacteria</taxon>
        <taxon>Pseudomonadati</taxon>
        <taxon>Pseudomonadota</taxon>
        <taxon>Gammaproteobacteria</taxon>
        <taxon>Lysobacterales</taxon>
        <taxon>Rhodanobacteraceae</taxon>
        <taxon>Dyella</taxon>
    </lineage>
</organism>
<sequence>MNRLPSALRRALCSAGCAALLAGCAGVATAPAAADRGAATAAAISVPAIARPSGETPAWWFRAGAAQAAAASAQAQAGGQRAKNVIVFLGDGMSLPTIAAAHILAGQRAGVDGESYRLSFEQFPFSALSRTYETDQQTPDSAGTMTAIMTGVKTRAGYIGVSQVPRRDDCAGSRGQELVTTLELAAAAGMSTGAVTTTRITHATPAATYGHLPERNWEVDAELTPEAKAQGCKDFAAQLVDFPGGGLTVAMGGGRTEFLPAGAADPEHATAVGRRLDGRNLVAEWTARHPQGRYVWNQHQLDALDLAHTPQLLGLFEPSHMHYEHERLHDAAGEPSLAQMTTAAITVLRQNPNGFFLMVEGGRIDHALHAGNAFRALDETIAFAEAVKAAQAATDPADTLIVVTADHSHTMTFAGYPRRGNPILGKVQGHTSSYDEGSTPGNAPDATGLPYTTLGFASGPGYTGASDRQSEGPKHYPHAPNHISPATQGRPNLTDVDTTDPDYLQEATVPLKAETHGGEDVAIFANGPGAAAFHGELEQNAIFHIIVQHTPRLRTELCQLGSCNAAGVPVERPLYSRWLQQEQQGR</sequence>
<evidence type="ECO:0000256" key="3">
    <source>
        <dbReference type="SAM" id="MobiDB-lite"/>
    </source>
</evidence>
<evidence type="ECO:0000256" key="1">
    <source>
        <dbReference type="ARBA" id="ARBA00022553"/>
    </source>
</evidence>
<feature type="chain" id="PRO_5046992639" evidence="4">
    <location>
        <begin position="31"/>
        <end position="586"/>
    </location>
</feature>
<dbReference type="Proteomes" id="UP001620460">
    <property type="component" value="Unassembled WGS sequence"/>
</dbReference>
<reference evidence="5 6" key="1">
    <citation type="submission" date="2020-10" db="EMBL/GenBank/DDBJ databases">
        <title>Phylogeny of dyella-like bacteria.</title>
        <authorList>
            <person name="Fu J."/>
        </authorList>
    </citation>
    <scope>NUCLEOTIDE SEQUENCE [LARGE SCALE GENOMIC DNA]</scope>
    <source>
        <strain evidence="5 6">Gsoil3046</strain>
    </source>
</reference>
<comment type="caution">
    <text evidence="5">The sequence shown here is derived from an EMBL/GenBank/DDBJ whole genome shotgun (WGS) entry which is preliminary data.</text>
</comment>
<dbReference type="SMART" id="SM00098">
    <property type="entry name" value="alkPPc"/>
    <property type="match status" value="1"/>
</dbReference>
<proteinExistence type="inferred from homology"/>
<dbReference type="CDD" id="cd16012">
    <property type="entry name" value="ALP"/>
    <property type="match status" value="1"/>
</dbReference>
<accession>A0ABW8JXZ6</accession>
<comment type="similarity">
    <text evidence="2">Belongs to the alkaline phosphatase family.</text>
</comment>
<dbReference type="RefSeq" id="WP_404635990.1">
    <property type="nucleotide sequence ID" value="NZ_JADIKM010000006.1"/>
</dbReference>
<dbReference type="SUPFAM" id="SSF53649">
    <property type="entry name" value="Alkaline phosphatase-like"/>
    <property type="match status" value="1"/>
</dbReference>
<dbReference type="InterPro" id="IPR017850">
    <property type="entry name" value="Alkaline_phosphatase_core_sf"/>
</dbReference>
<dbReference type="InterPro" id="IPR006311">
    <property type="entry name" value="TAT_signal"/>
</dbReference>
<feature type="signal peptide" evidence="4">
    <location>
        <begin position="1"/>
        <end position="30"/>
    </location>
</feature>
<dbReference type="Gene3D" id="3.40.720.10">
    <property type="entry name" value="Alkaline Phosphatase, subunit A"/>
    <property type="match status" value="1"/>
</dbReference>
<keyword evidence="1" id="KW-0597">Phosphoprotein</keyword>